<dbReference type="EMBL" id="CP060784">
    <property type="protein sequence ID" value="QNP52132.1"/>
    <property type="molecule type" value="Genomic_DNA"/>
</dbReference>
<evidence type="ECO:0000256" key="1">
    <source>
        <dbReference type="SAM" id="MobiDB-lite"/>
    </source>
</evidence>
<name>A0A7H0GV16_9BACT</name>
<feature type="compositionally biased region" description="Polar residues" evidence="1">
    <location>
        <begin position="20"/>
        <end position="31"/>
    </location>
</feature>
<accession>A0A7H0GV16</accession>
<dbReference type="KEGG" id="hqi:H9L05_19970"/>
<dbReference type="RefSeq" id="WP_187732393.1">
    <property type="nucleotide sequence ID" value="NZ_CP060784.1"/>
</dbReference>
<gene>
    <name evidence="2" type="ORF">H9L05_19970</name>
</gene>
<feature type="region of interest" description="Disordered" evidence="1">
    <location>
        <begin position="1"/>
        <end position="33"/>
    </location>
</feature>
<sequence>MPPTAPKTATAKPRPALPANLNSSDQNTRYQNGKVLLDQGRYDLAMQELAPLTPQPPALSVVLRLLTCMR</sequence>
<evidence type="ECO:0000313" key="2">
    <source>
        <dbReference type="EMBL" id="QNP52132.1"/>
    </source>
</evidence>
<dbReference type="AlphaFoldDB" id="A0A7H0GV16"/>
<dbReference type="Proteomes" id="UP000516093">
    <property type="component" value="Chromosome"/>
</dbReference>
<feature type="compositionally biased region" description="Low complexity" evidence="1">
    <location>
        <begin position="1"/>
        <end position="19"/>
    </location>
</feature>
<keyword evidence="3" id="KW-1185">Reference proteome</keyword>
<evidence type="ECO:0008006" key="4">
    <source>
        <dbReference type="Google" id="ProtNLM"/>
    </source>
</evidence>
<protein>
    <recommendedName>
        <fullName evidence="4">Tetratricopeptide repeat protein</fullName>
    </recommendedName>
</protein>
<reference evidence="2 3" key="1">
    <citation type="submission" date="2020-08" db="EMBL/GenBank/DDBJ databases">
        <title>Genome sequence of Hymenobacter qilianensis JCM 19763T.</title>
        <authorList>
            <person name="Hyun D.-W."/>
            <person name="Bae J.-W."/>
        </authorList>
    </citation>
    <scope>NUCLEOTIDE SEQUENCE [LARGE SCALE GENOMIC DNA]</scope>
    <source>
        <strain evidence="2 3">JCM 19763</strain>
    </source>
</reference>
<evidence type="ECO:0000313" key="3">
    <source>
        <dbReference type="Proteomes" id="UP000516093"/>
    </source>
</evidence>
<proteinExistence type="predicted"/>
<organism evidence="2 3">
    <name type="scientific">Hymenobacter qilianensis</name>
    <dbReference type="NCBI Taxonomy" id="1385715"/>
    <lineage>
        <taxon>Bacteria</taxon>
        <taxon>Pseudomonadati</taxon>
        <taxon>Bacteroidota</taxon>
        <taxon>Cytophagia</taxon>
        <taxon>Cytophagales</taxon>
        <taxon>Hymenobacteraceae</taxon>
        <taxon>Hymenobacter</taxon>
    </lineage>
</organism>